<dbReference type="Proteomes" id="UP001374579">
    <property type="component" value="Unassembled WGS sequence"/>
</dbReference>
<evidence type="ECO:0000256" key="7">
    <source>
        <dbReference type="ARBA" id="ARBA00022968"/>
    </source>
</evidence>
<keyword evidence="9 12" id="KW-0333">Golgi apparatus</keyword>
<keyword evidence="11" id="KW-0325">Glycoprotein</keyword>
<dbReference type="AlphaFoldDB" id="A0AAN9AN60"/>
<sequence>MVYLMMSALRRVNAEGEEFMRCPEKRCRITRDRGELRNSDAVIFSSRGLWNTFLPVYTMPTWRHPHQVWIISEMEAPPETILDWSKYNGLFNWTLHYRKDADLVGSYGRFERLDTVGNQSAKNQSSEKNARNFFAEKTGMVAWMSSNCVDDARRQRVVHELARYIQVDTYGGCGDNKATGCSDHQCSKHLDKYRFFLSLENANCRDYFTEKLYHAYDRDQIPITNNDAHSSGVAPNGSCIQISDFSSLEHLAKHLKKLASNATAYNSYLSWRKTHRVLTYAAPMCELCKRLHDGSKPAQVYADLYGWLANDSCQPWSICNYVRRLTEGMALYFRLIN</sequence>
<dbReference type="EMBL" id="JBAMIC010000140">
    <property type="protein sequence ID" value="KAK7089890.1"/>
    <property type="molecule type" value="Genomic_DNA"/>
</dbReference>
<evidence type="ECO:0000256" key="9">
    <source>
        <dbReference type="ARBA" id="ARBA00023034"/>
    </source>
</evidence>
<evidence type="ECO:0000256" key="1">
    <source>
        <dbReference type="ARBA" id="ARBA00004323"/>
    </source>
</evidence>
<dbReference type="SUPFAM" id="SSF53756">
    <property type="entry name" value="UDP-Glycosyltransferase/glycogen phosphorylase"/>
    <property type="match status" value="1"/>
</dbReference>
<evidence type="ECO:0000259" key="13">
    <source>
        <dbReference type="Pfam" id="PF00852"/>
    </source>
</evidence>
<evidence type="ECO:0000313" key="16">
    <source>
        <dbReference type="Proteomes" id="UP001374579"/>
    </source>
</evidence>
<evidence type="ECO:0000256" key="10">
    <source>
        <dbReference type="ARBA" id="ARBA00023136"/>
    </source>
</evidence>
<feature type="domain" description="Fucosyltransferase C-terminal" evidence="13">
    <location>
        <begin position="135"/>
        <end position="307"/>
    </location>
</feature>
<evidence type="ECO:0000256" key="8">
    <source>
        <dbReference type="ARBA" id="ARBA00022989"/>
    </source>
</evidence>
<evidence type="ECO:0000256" key="4">
    <source>
        <dbReference type="ARBA" id="ARBA00022676"/>
    </source>
</evidence>
<dbReference type="Pfam" id="PF00852">
    <property type="entry name" value="Glyco_transf_10"/>
    <property type="match status" value="1"/>
</dbReference>
<evidence type="ECO:0000313" key="15">
    <source>
        <dbReference type="EMBL" id="KAK7089890.1"/>
    </source>
</evidence>
<name>A0AAN9AN60_9CAEN</name>
<keyword evidence="8" id="KW-1133">Transmembrane helix</keyword>
<dbReference type="PANTHER" id="PTHR48438">
    <property type="entry name" value="ALPHA-(1,3)-FUCOSYLTRANSFERASE C-RELATED"/>
    <property type="match status" value="1"/>
</dbReference>
<dbReference type="InterPro" id="IPR038577">
    <property type="entry name" value="GT10-like_C_sf"/>
</dbReference>
<reference evidence="15 16" key="1">
    <citation type="submission" date="2024-02" db="EMBL/GenBank/DDBJ databases">
        <title>Chromosome-scale genome assembly of the rough periwinkle Littorina saxatilis.</title>
        <authorList>
            <person name="De Jode A."/>
            <person name="Faria R."/>
            <person name="Formenti G."/>
            <person name="Sims Y."/>
            <person name="Smith T.P."/>
            <person name="Tracey A."/>
            <person name="Wood J.M.D."/>
            <person name="Zagrodzka Z.B."/>
            <person name="Johannesson K."/>
            <person name="Butlin R.K."/>
            <person name="Leder E.H."/>
        </authorList>
    </citation>
    <scope>NUCLEOTIDE SEQUENCE [LARGE SCALE GENOMIC DNA]</scope>
    <source>
        <strain evidence="15">Snail1</strain>
        <tissue evidence="15">Muscle</tissue>
    </source>
</reference>
<dbReference type="GO" id="GO:0032580">
    <property type="term" value="C:Golgi cisterna membrane"/>
    <property type="evidence" value="ECO:0007669"/>
    <property type="project" value="UniProtKB-SubCell"/>
</dbReference>
<evidence type="ECO:0000256" key="2">
    <source>
        <dbReference type="ARBA" id="ARBA00004922"/>
    </source>
</evidence>
<accession>A0AAN9AN60</accession>
<dbReference type="PANTHER" id="PTHR48438:SF1">
    <property type="entry name" value="ALPHA-(1,3)-FUCOSYLTRANSFERASE C-RELATED"/>
    <property type="match status" value="1"/>
</dbReference>
<evidence type="ECO:0000256" key="5">
    <source>
        <dbReference type="ARBA" id="ARBA00022679"/>
    </source>
</evidence>
<dbReference type="InterPro" id="IPR001503">
    <property type="entry name" value="Glyco_trans_10"/>
</dbReference>
<dbReference type="Gene3D" id="3.40.50.11660">
    <property type="entry name" value="Glycosyl transferase family 10, C-terminal domain"/>
    <property type="match status" value="1"/>
</dbReference>
<protein>
    <recommendedName>
        <fullName evidence="12">Fucosyltransferase</fullName>
        <ecNumber evidence="12">2.4.1.-</ecNumber>
    </recommendedName>
</protein>
<evidence type="ECO:0000256" key="12">
    <source>
        <dbReference type="RuleBase" id="RU003832"/>
    </source>
</evidence>
<dbReference type="EC" id="2.4.1.-" evidence="12"/>
<evidence type="ECO:0000259" key="14">
    <source>
        <dbReference type="Pfam" id="PF17039"/>
    </source>
</evidence>
<dbReference type="Pfam" id="PF17039">
    <property type="entry name" value="Glyco_tran_10_N"/>
    <property type="match status" value="1"/>
</dbReference>
<evidence type="ECO:0000256" key="11">
    <source>
        <dbReference type="ARBA" id="ARBA00023180"/>
    </source>
</evidence>
<keyword evidence="7" id="KW-0735">Signal-anchor</keyword>
<keyword evidence="4 12" id="KW-0328">Glycosyltransferase</keyword>
<dbReference type="InterPro" id="IPR031481">
    <property type="entry name" value="Glyco_tran_10_N"/>
</dbReference>
<dbReference type="FunFam" id="3.40.50.11660:FF:000004">
    <property type="entry name" value="Glycoprotein 3-alpha-L-fucosyltransferase A"/>
    <property type="match status" value="1"/>
</dbReference>
<keyword evidence="10" id="KW-0472">Membrane</keyword>
<organism evidence="15 16">
    <name type="scientific">Littorina saxatilis</name>
    <dbReference type="NCBI Taxonomy" id="31220"/>
    <lineage>
        <taxon>Eukaryota</taxon>
        <taxon>Metazoa</taxon>
        <taxon>Spiralia</taxon>
        <taxon>Lophotrochozoa</taxon>
        <taxon>Mollusca</taxon>
        <taxon>Gastropoda</taxon>
        <taxon>Caenogastropoda</taxon>
        <taxon>Littorinimorpha</taxon>
        <taxon>Littorinoidea</taxon>
        <taxon>Littorinidae</taxon>
        <taxon>Littorina</taxon>
    </lineage>
</organism>
<evidence type="ECO:0000256" key="3">
    <source>
        <dbReference type="ARBA" id="ARBA00008919"/>
    </source>
</evidence>
<dbReference type="InterPro" id="IPR055270">
    <property type="entry name" value="Glyco_tran_10_C"/>
</dbReference>
<feature type="domain" description="Fucosyltransferase N-terminal" evidence="14">
    <location>
        <begin position="20"/>
        <end position="108"/>
    </location>
</feature>
<comment type="pathway">
    <text evidence="2">Protein modification; protein glycosylation.</text>
</comment>
<comment type="caution">
    <text evidence="15">The sequence shown here is derived from an EMBL/GenBank/DDBJ whole genome shotgun (WGS) entry which is preliminary data.</text>
</comment>
<keyword evidence="6 12" id="KW-0812">Transmembrane</keyword>
<gene>
    <name evidence="15" type="ORF">V1264_024435</name>
</gene>
<evidence type="ECO:0000256" key="6">
    <source>
        <dbReference type="ARBA" id="ARBA00022692"/>
    </source>
</evidence>
<dbReference type="GO" id="GO:0000139">
    <property type="term" value="C:Golgi membrane"/>
    <property type="evidence" value="ECO:0007669"/>
    <property type="project" value="UniProtKB-SubCell"/>
</dbReference>
<keyword evidence="5 12" id="KW-0808">Transferase</keyword>
<proteinExistence type="inferred from homology"/>
<keyword evidence="16" id="KW-1185">Reference proteome</keyword>
<comment type="similarity">
    <text evidence="3 12">Belongs to the glycosyltransferase 10 family.</text>
</comment>
<dbReference type="GO" id="GO:0008417">
    <property type="term" value="F:fucosyltransferase activity"/>
    <property type="evidence" value="ECO:0007669"/>
    <property type="project" value="InterPro"/>
</dbReference>
<comment type="subcellular location">
    <subcellularLocation>
        <location evidence="1">Golgi apparatus membrane</location>
        <topology evidence="1">Single-pass type II membrane protein</topology>
    </subcellularLocation>
    <subcellularLocation>
        <location evidence="12">Golgi apparatus</location>
        <location evidence="12">Golgi stack membrane</location>
        <topology evidence="12">Single-pass type II membrane protein</topology>
    </subcellularLocation>
</comment>